<dbReference type="Proteomes" id="UP000070121">
    <property type="component" value="Unassembled WGS sequence"/>
</dbReference>
<name>A0A135URH1_9PEZI</name>
<gene>
    <name evidence="1" type="ORF">CSAL01_08989</name>
</gene>
<dbReference type="OrthoDB" id="415825at2759"/>
<sequence length="218" mass="24387">MASWEQEVPALRADINGDVLLPGDEGYKESLVRWSIVCIKPAGIVVKPKIGPGCLVSDPLRHKTRHPFHNLRRRPLHCRNLILRRRDENMNLVERVDARMAGHLQRFLLGEFGAYMGGEYSSARNAAVAFLKLPAYSLITLALRNEWLRATKGLVGMSSNANWFYPQSAFLWPVIYSNATRTDPKLSGAVPSSFVTSSRFPSVHGQPPSRLFSPLVHA</sequence>
<comment type="caution">
    <text evidence="1">The sequence shown here is derived from an EMBL/GenBank/DDBJ whole genome shotgun (WGS) entry which is preliminary data.</text>
</comment>
<keyword evidence="2" id="KW-1185">Reference proteome</keyword>
<evidence type="ECO:0000313" key="2">
    <source>
        <dbReference type="Proteomes" id="UP000070121"/>
    </source>
</evidence>
<organism evidence="1 2">
    <name type="scientific">Colletotrichum salicis</name>
    <dbReference type="NCBI Taxonomy" id="1209931"/>
    <lineage>
        <taxon>Eukaryota</taxon>
        <taxon>Fungi</taxon>
        <taxon>Dikarya</taxon>
        <taxon>Ascomycota</taxon>
        <taxon>Pezizomycotina</taxon>
        <taxon>Sordariomycetes</taxon>
        <taxon>Hypocreomycetidae</taxon>
        <taxon>Glomerellales</taxon>
        <taxon>Glomerellaceae</taxon>
        <taxon>Colletotrichum</taxon>
        <taxon>Colletotrichum acutatum species complex</taxon>
    </lineage>
</organism>
<accession>A0A135URH1</accession>
<evidence type="ECO:0000313" key="1">
    <source>
        <dbReference type="EMBL" id="KXH62981.1"/>
    </source>
</evidence>
<proteinExistence type="predicted"/>
<reference evidence="1 2" key="1">
    <citation type="submission" date="2014-02" db="EMBL/GenBank/DDBJ databases">
        <title>The genome sequence of Colletotrichum salicis CBS 607.94.</title>
        <authorList>
            <person name="Baroncelli R."/>
            <person name="Thon M.R."/>
        </authorList>
    </citation>
    <scope>NUCLEOTIDE SEQUENCE [LARGE SCALE GENOMIC DNA]</scope>
    <source>
        <strain evidence="1 2">CBS 607.94</strain>
    </source>
</reference>
<dbReference type="AlphaFoldDB" id="A0A135URH1"/>
<dbReference type="EMBL" id="JFFI01001134">
    <property type="protein sequence ID" value="KXH62981.1"/>
    <property type="molecule type" value="Genomic_DNA"/>
</dbReference>
<protein>
    <submittedName>
        <fullName evidence="1">Uncharacterized protein</fullName>
    </submittedName>
</protein>